<organism evidence="1 2">
    <name type="scientific">Pseudomonas phage Psa21</name>
    <dbReference type="NCBI Taxonomy" id="2530023"/>
    <lineage>
        <taxon>Viruses</taxon>
        <taxon>Duplodnaviria</taxon>
        <taxon>Heunggongvirae</taxon>
        <taxon>Uroviricota</taxon>
        <taxon>Caudoviricetes</taxon>
        <taxon>Chimalliviridae</taxon>
        <taxon>Tepukevirus</taxon>
        <taxon>Tepukevirus Psa21</taxon>
    </lineage>
</organism>
<reference evidence="1 2" key="1">
    <citation type="submission" date="2019-02" db="EMBL/GenBank/DDBJ databases">
        <authorList>
            <person name="Frampton R.A."/>
            <person name="Wojtus J.K."/>
            <person name="Fineran P.C."/>
            <person name="Hendrickson H.L."/>
        </authorList>
    </citation>
    <scope>NUCLEOTIDE SEQUENCE [LARGE SCALE GENOMIC DNA]</scope>
</reference>
<keyword evidence="2" id="KW-1185">Reference proteome</keyword>
<protein>
    <submittedName>
        <fullName evidence="1">Uncharacterized protein</fullName>
    </submittedName>
</protein>
<sequence>MDILQVSGDDYYLTDDSKIIIAREYGLSPNGNPYRGSWVMRDYRTGNYIDHDYNRNDLFERNQAKVLEL</sequence>
<gene>
    <name evidence="1" type="ORF">PSA21_152</name>
</gene>
<dbReference type="Proteomes" id="UP000294134">
    <property type="component" value="Segment"/>
</dbReference>
<proteinExistence type="predicted"/>
<evidence type="ECO:0000313" key="1">
    <source>
        <dbReference type="EMBL" id="QBJ02679.1"/>
    </source>
</evidence>
<name>A0A481W4F1_9CAUD</name>
<dbReference type="EMBL" id="MK552327">
    <property type="protein sequence ID" value="QBJ02679.1"/>
    <property type="molecule type" value="Genomic_DNA"/>
</dbReference>
<accession>A0A481W4F1</accession>
<evidence type="ECO:0000313" key="2">
    <source>
        <dbReference type="Proteomes" id="UP000294134"/>
    </source>
</evidence>